<feature type="compositionally biased region" description="Basic and acidic residues" evidence="22">
    <location>
        <begin position="1129"/>
        <end position="1138"/>
    </location>
</feature>
<dbReference type="InterPro" id="IPR013783">
    <property type="entry name" value="Ig-like_fold"/>
</dbReference>
<evidence type="ECO:0000256" key="2">
    <source>
        <dbReference type="ARBA" id="ARBA00004624"/>
    </source>
</evidence>
<evidence type="ECO:0000256" key="12">
    <source>
        <dbReference type="ARBA" id="ARBA00022902"/>
    </source>
</evidence>
<dbReference type="GO" id="GO:0030426">
    <property type="term" value="C:growth cone"/>
    <property type="evidence" value="ECO:0007669"/>
    <property type="project" value="UniProtKB-SubCell"/>
</dbReference>
<dbReference type="PANTHER" id="PTHR44170">
    <property type="entry name" value="PROTEIN SIDEKICK"/>
    <property type="match status" value="1"/>
</dbReference>
<comment type="subcellular location">
    <subcellularLocation>
        <location evidence="1">Cell membrane</location>
        <topology evidence="1">Single-pass type I membrane protein</topology>
    </subcellularLocation>
    <subcellularLocation>
        <location evidence="2">Cell projection</location>
        <location evidence="2">Growth cone</location>
    </subcellularLocation>
</comment>
<dbReference type="GO" id="GO:0007420">
    <property type="term" value="P:brain development"/>
    <property type="evidence" value="ECO:0007669"/>
    <property type="project" value="TreeGrafter"/>
</dbReference>
<keyword evidence="16" id="KW-0325">Glycoprotein</keyword>
<evidence type="ECO:0000256" key="6">
    <source>
        <dbReference type="ARBA" id="ARBA00022553"/>
    </source>
</evidence>
<comment type="function">
    <text evidence="19">Neural cell adhesion molecule involved in the dynamics of cell adhesion and in the generation of transmembrane signals at tyrosine kinase receptors. During brain development, critical in multiple processes, including neuronal migration, axonal growth and fasciculation, and synaptogenesis. In the mature brain, plays a role in the dynamics of neuronal structure and function, including synaptic plasticity.</text>
</comment>
<evidence type="ECO:0000259" key="25">
    <source>
        <dbReference type="PROSITE" id="PS50853"/>
    </source>
</evidence>
<evidence type="ECO:0000256" key="21">
    <source>
        <dbReference type="ARBA" id="ARBA00074488"/>
    </source>
</evidence>
<accession>A0AAV7LWH5</accession>
<dbReference type="FunFam" id="2.60.40.10:FF:000078">
    <property type="entry name" value="Neuronal cell adhesion molecule"/>
    <property type="match status" value="1"/>
</dbReference>
<dbReference type="InterPro" id="IPR007110">
    <property type="entry name" value="Ig-like_dom"/>
</dbReference>
<feature type="region of interest" description="Disordered" evidence="22">
    <location>
        <begin position="1124"/>
        <end position="1156"/>
    </location>
</feature>
<keyword evidence="7 23" id="KW-0812">Transmembrane</keyword>
<evidence type="ECO:0000259" key="24">
    <source>
        <dbReference type="PROSITE" id="PS50835"/>
    </source>
</evidence>
<dbReference type="Pfam" id="PF07679">
    <property type="entry name" value="I-set"/>
    <property type="match status" value="2"/>
</dbReference>
<keyword evidence="9" id="KW-0677">Repeat</keyword>
<dbReference type="InterPro" id="IPR036116">
    <property type="entry name" value="FN3_sf"/>
</dbReference>
<dbReference type="Pfam" id="PF13882">
    <property type="entry name" value="Bravo_FIGEY"/>
    <property type="match status" value="1"/>
</dbReference>
<keyword evidence="4" id="KW-0217">Developmental protein</keyword>
<dbReference type="SMART" id="SM00060">
    <property type="entry name" value="FN3"/>
    <property type="match status" value="5"/>
</dbReference>
<keyword evidence="13 23" id="KW-1133">Transmembrane helix</keyword>
<dbReference type="CDD" id="cd00063">
    <property type="entry name" value="FN3"/>
    <property type="match status" value="5"/>
</dbReference>
<comment type="caution">
    <text evidence="26">The sequence shown here is derived from an EMBL/GenBank/DDBJ whole genome shotgun (WGS) entry which is preliminary data.</text>
</comment>
<dbReference type="AlphaFoldDB" id="A0AAV7LWH5"/>
<dbReference type="SMART" id="SM00408">
    <property type="entry name" value="IGc2"/>
    <property type="match status" value="4"/>
</dbReference>
<feature type="region of interest" description="Disordered" evidence="22">
    <location>
        <begin position="594"/>
        <end position="619"/>
    </location>
</feature>
<evidence type="ECO:0000256" key="22">
    <source>
        <dbReference type="SAM" id="MobiDB-lite"/>
    </source>
</evidence>
<name>A0AAV7LWH5_PLEWA</name>
<dbReference type="EMBL" id="JANPWB010000014">
    <property type="protein sequence ID" value="KAJ1095274.1"/>
    <property type="molecule type" value="Genomic_DNA"/>
</dbReference>
<evidence type="ECO:0000313" key="27">
    <source>
        <dbReference type="Proteomes" id="UP001066276"/>
    </source>
</evidence>
<evidence type="ECO:0000256" key="4">
    <source>
        <dbReference type="ARBA" id="ARBA00022473"/>
    </source>
</evidence>
<dbReference type="InterPro" id="IPR003961">
    <property type="entry name" value="FN3_dom"/>
</dbReference>
<feature type="domain" description="Ig-like" evidence="24">
    <location>
        <begin position="136"/>
        <end position="224"/>
    </location>
</feature>
<dbReference type="InterPro" id="IPR036179">
    <property type="entry name" value="Ig-like_dom_sf"/>
</dbReference>
<dbReference type="GO" id="GO:0009986">
    <property type="term" value="C:cell surface"/>
    <property type="evidence" value="ECO:0007669"/>
    <property type="project" value="UniProtKB-ARBA"/>
</dbReference>
<feature type="compositionally biased region" description="Basic and acidic residues" evidence="22">
    <location>
        <begin position="599"/>
        <end position="619"/>
    </location>
</feature>
<dbReference type="InterPro" id="IPR003599">
    <property type="entry name" value="Ig_sub"/>
</dbReference>
<feature type="domain" description="Fibronectin type-III" evidence="25">
    <location>
        <begin position="611"/>
        <end position="704"/>
    </location>
</feature>
<keyword evidence="12" id="KW-0524">Neurogenesis</keyword>
<dbReference type="PROSITE" id="PS50853">
    <property type="entry name" value="FN3"/>
    <property type="match status" value="5"/>
</dbReference>
<dbReference type="GO" id="GO:0098632">
    <property type="term" value="F:cell-cell adhesion mediator activity"/>
    <property type="evidence" value="ECO:0007669"/>
    <property type="project" value="TreeGrafter"/>
</dbReference>
<dbReference type="FunFam" id="2.60.40.10:FF:000658">
    <property type="entry name" value="Neural cell adhesion molecule L1"/>
    <property type="match status" value="1"/>
</dbReference>
<keyword evidence="17" id="KW-0966">Cell projection</keyword>
<gene>
    <name evidence="26" type="ORF">NDU88_000441</name>
</gene>
<dbReference type="PANTHER" id="PTHR44170:SF44">
    <property type="entry name" value="L1 CELL ADHESION MOLECULE"/>
    <property type="match status" value="1"/>
</dbReference>
<proteinExistence type="inferred from homology"/>
<reference evidence="26" key="1">
    <citation type="journal article" date="2022" name="bioRxiv">
        <title>Sequencing and chromosome-scale assembly of the giantPleurodeles waltlgenome.</title>
        <authorList>
            <person name="Brown T."/>
            <person name="Elewa A."/>
            <person name="Iarovenko S."/>
            <person name="Subramanian E."/>
            <person name="Araus A.J."/>
            <person name="Petzold A."/>
            <person name="Susuki M."/>
            <person name="Suzuki K.-i.T."/>
            <person name="Hayashi T."/>
            <person name="Toyoda A."/>
            <person name="Oliveira C."/>
            <person name="Osipova E."/>
            <person name="Leigh N.D."/>
            <person name="Simon A."/>
            <person name="Yun M.H."/>
        </authorList>
    </citation>
    <scope>NUCLEOTIDE SEQUENCE</scope>
    <source>
        <strain evidence="26">20211129_DDA</strain>
        <tissue evidence="26">Liver</tissue>
    </source>
</reference>
<dbReference type="PROSITE" id="PS50835">
    <property type="entry name" value="IG_LIKE"/>
    <property type="match status" value="5"/>
</dbReference>
<evidence type="ECO:0000256" key="11">
    <source>
        <dbReference type="ARBA" id="ARBA00022889"/>
    </source>
</evidence>
<dbReference type="GO" id="GO:0005886">
    <property type="term" value="C:plasma membrane"/>
    <property type="evidence" value="ECO:0007669"/>
    <property type="project" value="UniProtKB-SubCell"/>
</dbReference>
<evidence type="ECO:0000256" key="16">
    <source>
        <dbReference type="ARBA" id="ARBA00023180"/>
    </source>
</evidence>
<feature type="domain" description="Ig-like" evidence="24">
    <location>
        <begin position="32"/>
        <end position="116"/>
    </location>
</feature>
<dbReference type="Gene3D" id="2.60.40.10">
    <property type="entry name" value="Immunoglobulins"/>
    <property type="match status" value="10"/>
</dbReference>
<dbReference type="SUPFAM" id="SSF48726">
    <property type="entry name" value="Immunoglobulin"/>
    <property type="match status" value="5"/>
</dbReference>
<dbReference type="FunFam" id="2.60.40.10:FF:000005">
    <property type="entry name" value="Neuronal cell adhesion molecule"/>
    <property type="match status" value="1"/>
</dbReference>
<feature type="domain" description="Ig-like" evidence="24">
    <location>
        <begin position="229"/>
        <end position="316"/>
    </location>
</feature>
<feature type="domain" description="Fibronectin type-III" evidence="25">
    <location>
        <begin position="511"/>
        <end position="606"/>
    </location>
</feature>
<evidence type="ECO:0000256" key="5">
    <source>
        <dbReference type="ARBA" id="ARBA00022475"/>
    </source>
</evidence>
<dbReference type="Proteomes" id="UP001066276">
    <property type="component" value="Chromosome 10"/>
</dbReference>
<protein>
    <recommendedName>
        <fullName evidence="21">Neural cell adhesion molecule L1</fullName>
    </recommendedName>
</protein>
<keyword evidence="10" id="KW-0221">Differentiation</keyword>
<feature type="domain" description="Fibronectin type-III" evidence="25">
    <location>
        <begin position="815"/>
        <end position="911"/>
    </location>
</feature>
<dbReference type="InterPro" id="IPR013098">
    <property type="entry name" value="Ig_I-set"/>
</dbReference>
<evidence type="ECO:0000313" key="26">
    <source>
        <dbReference type="EMBL" id="KAJ1095274.1"/>
    </source>
</evidence>
<evidence type="ECO:0000256" key="9">
    <source>
        <dbReference type="ARBA" id="ARBA00022737"/>
    </source>
</evidence>
<keyword evidence="8" id="KW-0732">Signal</keyword>
<keyword evidence="14 23" id="KW-0472">Membrane</keyword>
<evidence type="ECO:0000256" key="14">
    <source>
        <dbReference type="ARBA" id="ARBA00023136"/>
    </source>
</evidence>
<keyword evidence="11" id="KW-0130">Cell adhesion</keyword>
<feature type="transmembrane region" description="Helical" evidence="23">
    <location>
        <begin position="1019"/>
        <end position="1040"/>
    </location>
</feature>
<keyword evidence="18" id="KW-0393">Immunoglobulin domain</keyword>
<dbReference type="InterPro" id="IPR026966">
    <property type="entry name" value="Neurofascin/L1/NrCAM_C"/>
</dbReference>
<comment type="subunit">
    <text evidence="20">Interacts with SHTN1; the interaction occurs in axonal growth cones. Interacts with isoform 2 of BSG.</text>
</comment>
<keyword evidence="5" id="KW-1003">Cell membrane</keyword>
<evidence type="ECO:0000256" key="10">
    <source>
        <dbReference type="ARBA" id="ARBA00022782"/>
    </source>
</evidence>
<dbReference type="FunFam" id="2.60.40.10:FF:000057">
    <property type="entry name" value="neural cell adhesion molecule L1"/>
    <property type="match status" value="1"/>
</dbReference>
<feature type="domain" description="Fibronectin type-III" evidence="25">
    <location>
        <begin position="915"/>
        <end position="1006"/>
    </location>
</feature>
<evidence type="ECO:0000256" key="23">
    <source>
        <dbReference type="SAM" id="Phobius"/>
    </source>
</evidence>
<evidence type="ECO:0000256" key="19">
    <source>
        <dbReference type="ARBA" id="ARBA00060042"/>
    </source>
</evidence>
<feature type="domain" description="Fibronectin type-III" evidence="25">
    <location>
        <begin position="709"/>
        <end position="811"/>
    </location>
</feature>
<dbReference type="FunFam" id="2.60.40.10:FF:000038">
    <property type="entry name" value="Neuronal cell adhesion molecule"/>
    <property type="match status" value="1"/>
</dbReference>
<dbReference type="Pfam" id="PF00041">
    <property type="entry name" value="fn3"/>
    <property type="match status" value="4"/>
</dbReference>
<dbReference type="FunFam" id="2.60.40.10:FF:000028">
    <property type="entry name" value="Neuronal cell adhesion molecule"/>
    <property type="match status" value="1"/>
</dbReference>
<evidence type="ECO:0000256" key="20">
    <source>
        <dbReference type="ARBA" id="ARBA00063896"/>
    </source>
</evidence>
<dbReference type="InterPro" id="IPR003598">
    <property type="entry name" value="Ig_sub2"/>
</dbReference>
<keyword evidence="6" id="KW-0597">Phosphoprotein</keyword>
<evidence type="ECO:0000256" key="1">
    <source>
        <dbReference type="ARBA" id="ARBA00004251"/>
    </source>
</evidence>
<dbReference type="SUPFAM" id="SSF49265">
    <property type="entry name" value="Fibronectin type III"/>
    <property type="match status" value="3"/>
</dbReference>
<feature type="domain" description="Ig-like" evidence="24">
    <location>
        <begin position="322"/>
        <end position="409"/>
    </location>
</feature>
<keyword evidence="15" id="KW-1015">Disulfide bond</keyword>
<feature type="domain" description="Ig-like" evidence="24">
    <location>
        <begin position="414"/>
        <end position="504"/>
    </location>
</feature>
<evidence type="ECO:0000256" key="13">
    <source>
        <dbReference type="ARBA" id="ARBA00022989"/>
    </source>
</evidence>
<evidence type="ECO:0000256" key="7">
    <source>
        <dbReference type="ARBA" id="ARBA00022692"/>
    </source>
</evidence>
<evidence type="ECO:0000256" key="8">
    <source>
        <dbReference type="ARBA" id="ARBA00022729"/>
    </source>
</evidence>
<dbReference type="FunFam" id="2.60.40.10:FF:000367">
    <property type="entry name" value="Neural cell adhesion molecule L1-like protein"/>
    <property type="match status" value="1"/>
</dbReference>
<feature type="compositionally biased region" description="Basic and acidic residues" evidence="22">
    <location>
        <begin position="1073"/>
        <end position="1084"/>
    </location>
</feature>
<comment type="similarity">
    <text evidence="3">Belongs to the immunoglobulin superfamily. L1/neurofascin/NgCAM family.</text>
</comment>
<keyword evidence="27" id="KW-1185">Reference proteome</keyword>
<organism evidence="26 27">
    <name type="scientific">Pleurodeles waltl</name>
    <name type="common">Iberian ribbed newt</name>
    <dbReference type="NCBI Taxonomy" id="8319"/>
    <lineage>
        <taxon>Eukaryota</taxon>
        <taxon>Metazoa</taxon>
        <taxon>Chordata</taxon>
        <taxon>Craniata</taxon>
        <taxon>Vertebrata</taxon>
        <taxon>Euteleostomi</taxon>
        <taxon>Amphibia</taxon>
        <taxon>Batrachia</taxon>
        <taxon>Caudata</taxon>
        <taxon>Salamandroidea</taxon>
        <taxon>Salamandridae</taxon>
        <taxon>Pleurodelinae</taxon>
        <taxon>Pleurodeles</taxon>
    </lineage>
</organism>
<dbReference type="FunFam" id="2.60.40.10:FF:000063">
    <property type="entry name" value="neural cell adhesion molecule L1"/>
    <property type="match status" value="1"/>
</dbReference>
<dbReference type="SMART" id="SM00409">
    <property type="entry name" value="IG"/>
    <property type="match status" value="5"/>
</dbReference>
<sequence length="1156" mass="130335">MKAYHGKYRCYVSNELGTAISTEINLIAESTPTWHKEEIEGFKVEEGKSVVLPCNPPVSALPPRIIWMNIKLLHIPQDERVSMGLNGKLYFANVVANDSQPDYICHAQFIQARTIIQKEPIKLQVIPTNSVKFQEPRFMMPAGSSSSHLALRGSPLQLECIAEGYPTPEIKWERLNGQMPEKRVTYLNFRKVLQINNVVEEDDGEYQCTVSNQEGSAKHVYTVSVEAAPYWIKKPKSSLYSPGETARLDCEVYGKPKPKVTWKINGVPIKELDPNPFRRVKDNALIMSSVQPNDTAVAQCEAVNKHGHILANAHIYVLKLPPQILTPNNLSYEVVERMTVFMNCTSFGAPVPTIEWLDRQREEVLQKERYFLFTNGTLRISDAQWDDSGLYLCTASNDQDTIYITASLSVKNATRIIQLPQDLRVKRGDEANFECLALFDPSFVKTSVMWKMNDREIEESPQSDKYFIEDGTLTVYNVDYEDEGIYTCVAQSPLDIVEESAELVVVDRPAPPRDLELTDRKDRGVTLTWLPGDDNNSPIEEYIIEYEEDSFSQDQWHELKRVDGTLNSVELELSPFVNYQFRVTAVNEVGKSKPSGYSDRFETAKAAPDKNPEQVKGKGSDPSNMYIYWEPMKGIDWNAPGFGYIVKWRLQHKESEWHTHVLDSPPYVVHETPTFVPYEIKVQSFNEIGEGPEPKVYIGYSGEDHPTAYPINVGVLCLNWSTIEVTWSPVPKESIRGHLLGYKIYYWVGHHPGGRGKRHTTKHLAIVHGEKHRAEITGLEPYKPYNLDVRVYNSKGEGPPSETTHFNTPEGVPDKPSSVHLEYLSDTSVNLVWTPPASPNGVLTAYLLQYQPINKTYFGPMISIPVNDPRTLNWTLSGLDPKELYRFYVHASTKVGEGTPYIIEGRTEQEAEFPPITNITFRAGDNYTMITWIPREGQRNMEFQVKYMNKDSEEKWRWAGNVSATQSGYHVGGLLPGTSYRIILAAWNQTQEAVIWDAEVQTTGVASVKKHGGFATEGWFIGLISAIVLVILILLILCFIKRSKGGKYSVKEKEDTQVDSEARPMKDETFGEYRSLESDNEEKPFTSSQPSLNGELIKPLGSDDSLADYGGSVDVQFNEDGSFIGQYSGKKDEKEPAAGHDSSGATSPVNPVVALE</sequence>
<evidence type="ECO:0000256" key="17">
    <source>
        <dbReference type="ARBA" id="ARBA00023273"/>
    </source>
</evidence>
<evidence type="ECO:0000256" key="18">
    <source>
        <dbReference type="ARBA" id="ARBA00023319"/>
    </source>
</evidence>
<dbReference type="GO" id="GO:0007411">
    <property type="term" value="P:axon guidance"/>
    <property type="evidence" value="ECO:0007669"/>
    <property type="project" value="TreeGrafter"/>
</dbReference>
<evidence type="ECO:0000256" key="15">
    <source>
        <dbReference type="ARBA" id="ARBA00023157"/>
    </source>
</evidence>
<dbReference type="Pfam" id="PF13927">
    <property type="entry name" value="Ig_3"/>
    <property type="match status" value="2"/>
</dbReference>
<feature type="region of interest" description="Disordered" evidence="22">
    <location>
        <begin position="1073"/>
        <end position="1099"/>
    </location>
</feature>
<evidence type="ECO:0000256" key="3">
    <source>
        <dbReference type="ARBA" id="ARBA00008588"/>
    </source>
</evidence>